<keyword evidence="3" id="KW-1185">Reference proteome</keyword>
<dbReference type="EMBL" id="JBDPZC010000001">
    <property type="protein sequence ID" value="MEO3712119.1"/>
    <property type="molecule type" value="Genomic_DNA"/>
</dbReference>
<dbReference type="Proteomes" id="UP001462640">
    <property type="component" value="Unassembled WGS sequence"/>
</dbReference>
<evidence type="ECO:0000259" key="1">
    <source>
        <dbReference type="Pfam" id="PF13145"/>
    </source>
</evidence>
<comment type="caution">
    <text evidence="2">The sequence shown here is derived from an EMBL/GenBank/DDBJ whole genome shotgun (WGS) entry which is preliminary data.</text>
</comment>
<dbReference type="Pfam" id="PF13145">
    <property type="entry name" value="Rotamase_2"/>
    <property type="match status" value="1"/>
</dbReference>
<dbReference type="SUPFAM" id="SSF109998">
    <property type="entry name" value="Triger factor/SurA peptide-binding domain-like"/>
    <property type="match status" value="1"/>
</dbReference>
<dbReference type="NCBIfam" id="TIGR02925">
    <property type="entry name" value="cis_trans_EpsD"/>
    <property type="match status" value="1"/>
</dbReference>
<dbReference type="InterPro" id="IPR014274">
    <property type="entry name" value="PPIase_EpsD"/>
</dbReference>
<sequence>MKTTMQRVSFLGLTPAGSGNGRGRTLGTAAGWAAVAALAATASLLSACGGGKGEATQTAAKVNKEEITVHQINQLLQRQPGLSEKQADALSRQLLERLIDQELSVQKAQDLKLDRDPRVVQQVEAAKREILARAYAERIGESVSKPSADEIAKFYDEKPALFKERRVYSLQEMSIEAAPDQFEGLRQRLQGSRNLSEFADYLRGAGIRFNVNEAVRPAEQLPLNSLETIARMKDGDTAVQVTPNGLQLLHLATSRLNPVDEVTARPAVEAFLINQRKAEAIQKDLKGLRETGKIEYLGKFASKPAPAASAAAAVVQAASAASAAAPAAPASDAAKNQGQK</sequence>
<dbReference type="GO" id="GO:0003755">
    <property type="term" value="F:peptidyl-prolyl cis-trans isomerase activity"/>
    <property type="evidence" value="ECO:0007669"/>
    <property type="project" value="UniProtKB-EC"/>
</dbReference>
<dbReference type="InterPro" id="IPR027304">
    <property type="entry name" value="Trigger_fact/SurA_dom_sf"/>
</dbReference>
<gene>
    <name evidence="2" type="ORF">ABDJ40_04975</name>
</gene>
<dbReference type="RefSeq" id="WP_347606825.1">
    <property type="nucleotide sequence ID" value="NZ_JBDPZC010000001.1"/>
</dbReference>
<feature type="domain" description="PpiC" evidence="1">
    <location>
        <begin position="146"/>
        <end position="254"/>
    </location>
</feature>
<evidence type="ECO:0000313" key="3">
    <source>
        <dbReference type="Proteomes" id="UP001462640"/>
    </source>
</evidence>
<dbReference type="EC" id="5.2.1.8" evidence="2"/>
<organism evidence="2 3">
    <name type="scientific">Roseateles flavus</name>
    <dbReference type="NCBI Taxonomy" id="3149041"/>
    <lineage>
        <taxon>Bacteria</taxon>
        <taxon>Pseudomonadati</taxon>
        <taxon>Pseudomonadota</taxon>
        <taxon>Betaproteobacteria</taxon>
        <taxon>Burkholderiales</taxon>
        <taxon>Sphaerotilaceae</taxon>
        <taxon>Roseateles</taxon>
    </lineage>
</organism>
<proteinExistence type="predicted"/>
<dbReference type="InterPro" id="IPR000297">
    <property type="entry name" value="PPIase_PpiC"/>
</dbReference>
<accession>A0ABV0GAS1</accession>
<dbReference type="Gene3D" id="1.10.8.1040">
    <property type="match status" value="1"/>
</dbReference>
<protein>
    <submittedName>
        <fullName evidence="2">EpsD family peptidyl-prolyl cis-trans isomerase</fullName>
        <ecNumber evidence="2">5.2.1.8</ecNumber>
    </submittedName>
</protein>
<evidence type="ECO:0000313" key="2">
    <source>
        <dbReference type="EMBL" id="MEO3712119.1"/>
    </source>
</evidence>
<reference evidence="2 3" key="1">
    <citation type="submission" date="2024-05" db="EMBL/GenBank/DDBJ databases">
        <title>Roseateles sp. 2.12 16S ribosomal RNA gene Genome sequencing and assembly.</title>
        <authorList>
            <person name="Woo H."/>
        </authorList>
    </citation>
    <scope>NUCLEOTIDE SEQUENCE [LARGE SCALE GENOMIC DNA]</scope>
    <source>
        <strain evidence="2 3">2.12</strain>
    </source>
</reference>
<dbReference type="Pfam" id="PF13624">
    <property type="entry name" value="SurA_N_3"/>
    <property type="match status" value="1"/>
</dbReference>
<name>A0ABV0GAS1_9BURK</name>
<keyword evidence="2" id="KW-0413">Isomerase</keyword>